<dbReference type="PANTHER" id="PTHR11695">
    <property type="entry name" value="ALCOHOL DEHYDROGENASE RELATED"/>
    <property type="match status" value="1"/>
</dbReference>
<keyword evidence="1" id="KW-0560">Oxidoreductase</keyword>
<dbReference type="GO" id="GO:0008270">
    <property type="term" value="F:zinc ion binding"/>
    <property type="evidence" value="ECO:0007669"/>
    <property type="project" value="InterPro"/>
</dbReference>
<organism evidence="3 4">
    <name type="scientific">Chitinophaga agrisoli</name>
    <dbReference type="NCBI Taxonomy" id="2607653"/>
    <lineage>
        <taxon>Bacteria</taxon>
        <taxon>Pseudomonadati</taxon>
        <taxon>Bacteroidota</taxon>
        <taxon>Chitinophagia</taxon>
        <taxon>Chitinophagales</taxon>
        <taxon>Chitinophagaceae</taxon>
        <taxon>Chitinophaga</taxon>
    </lineage>
</organism>
<reference evidence="3 4" key="1">
    <citation type="submission" date="2019-09" db="EMBL/GenBank/DDBJ databases">
        <title>Chitinophaga ginsengihumi sp. nov., isolated from soil of ginseng rhizosphere.</title>
        <authorList>
            <person name="Lee J."/>
        </authorList>
    </citation>
    <scope>NUCLEOTIDE SEQUENCE [LARGE SCALE GENOMIC DNA]</scope>
    <source>
        <strain evidence="3 4">BN140078</strain>
    </source>
</reference>
<proteinExistence type="predicted"/>
<dbReference type="InterPro" id="IPR036291">
    <property type="entry name" value="NAD(P)-bd_dom_sf"/>
</dbReference>
<sequence length="312" mass="33140">MKAIIINEFGSPAVLQLTDTPIPVPGENEVLVKAKAISINPVDVKTRSGAGMAGRLKQMMPVILGWDISGTVAASNDIRFKVGDDVFGMVNFPGHGKAYAEYVTAPADHFTLKPSTISHEEAAAATLAALTAWQVLVQHTTIRKGDRVLIHAAAGGVGHYAVQLAKHLGAYVVGTSSAANRDFVKSLGADEHIDYRSVKFEEATNNIDFVFDTIGGDNIARSLTIIKPGGALISIPTGIKPDIAALASSKNIDCRFELVYSSGKDMEQIAGLLEQGILKSHVSAVLDLNEMAKAHEMMETGRTVGKIVLAVR</sequence>
<dbReference type="EMBL" id="VUOC01000002">
    <property type="protein sequence ID" value="KAA2242953.1"/>
    <property type="molecule type" value="Genomic_DNA"/>
</dbReference>
<dbReference type="Gene3D" id="3.90.180.10">
    <property type="entry name" value="Medium-chain alcohol dehydrogenases, catalytic domain"/>
    <property type="match status" value="1"/>
</dbReference>
<dbReference type="InterPro" id="IPR011032">
    <property type="entry name" value="GroES-like_sf"/>
</dbReference>
<protein>
    <submittedName>
        <fullName evidence="3">NADP-dependent oxidoreductase</fullName>
    </submittedName>
</protein>
<dbReference type="Pfam" id="PF13602">
    <property type="entry name" value="ADH_zinc_N_2"/>
    <property type="match status" value="1"/>
</dbReference>
<dbReference type="InterPro" id="IPR020843">
    <property type="entry name" value="ER"/>
</dbReference>
<dbReference type="RefSeq" id="WP_149837828.1">
    <property type="nucleotide sequence ID" value="NZ_VUOC01000002.1"/>
</dbReference>
<dbReference type="PROSITE" id="PS01162">
    <property type="entry name" value="QOR_ZETA_CRYSTAL"/>
    <property type="match status" value="1"/>
</dbReference>
<dbReference type="InterPro" id="IPR050700">
    <property type="entry name" value="YIM1/Zinc_Alcohol_DH_Fams"/>
</dbReference>
<dbReference type="InterPro" id="IPR013154">
    <property type="entry name" value="ADH-like_N"/>
</dbReference>
<dbReference type="AlphaFoldDB" id="A0A5B2VT27"/>
<dbReference type="SUPFAM" id="SSF50129">
    <property type="entry name" value="GroES-like"/>
    <property type="match status" value="1"/>
</dbReference>
<evidence type="ECO:0000256" key="1">
    <source>
        <dbReference type="ARBA" id="ARBA00023002"/>
    </source>
</evidence>
<dbReference type="PANTHER" id="PTHR11695:SF294">
    <property type="entry name" value="RETICULON-4-INTERACTING PROTEIN 1, MITOCHONDRIAL"/>
    <property type="match status" value="1"/>
</dbReference>
<comment type="caution">
    <text evidence="3">The sequence shown here is derived from an EMBL/GenBank/DDBJ whole genome shotgun (WGS) entry which is preliminary data.</text>
</comment>
<accession>A0A5B2VT27</accession>
<dbReference type="InterPro" id="IPR002364">
    <property type="entry name" value="Quin_OxRdtase/zeta-crystal_CS"/>
</dbReference>
<dbReference type="CDD" id="cd05289">
    <property type="entry name" value="MDR_like_2"/>
    <property type="match status" value="1"/>
</dbReference>
<evidence type="ECO:0000259" key="2">
    <source>
        <dbReference type="SMART" id="SM00829"/>
    </source>
</evidence>
<keyword evidence="4" id="KW-1185">Reference proteome</keyword>
<feature type="domain" description="Enoyl reductase (ER)" evidence="2">
    <location>
        <begin position="10"/>
        <end position="309"/>
    </location>
</feature>
<name>A0A5B2VT27_9BACT</name>
<dbReference type="SMART" id="SM00829">
    <property type="entry name" value="PKS_ER"/>
    <property type="match status" value="1"/>
</dbReference>
<reference evidence="3 4" key="2">
    <citation type="submission" date="2019-09" db="EMBL/GenBank/DDBJ databases">
        <authorList>
            <person name="Jin C."/>
        </authorList>
    </citation>
    <scope>NUCLEOTIDE SEQUENCE [LARGE SCALE GENOMIC DNA]</scope>
    <source>
        <strain evidence="3 4">BN140078</strain>
    </source>
</reference>
<dbReference type="Pfam" id="PF08240">
    <property type="entry name" value="ADH_N"/>
    <property type="match status" value="1"/>
</dbReference>
<evidence type="ECO:0000313" key="3">
    <source>
        <dbReference type="EMBL" id="KAA2242953.1"/>
    </source>
</evidence>
<evidence type="ECO:0000313" key="4">
    <source>
        <dbReference type="Proteomes" id="UP000324611"/>
    </source>
</evidence>
<gene>
    <name evidence="3" type="ORF">F0L74_10535</name>
</gene>
<dbReference type="Proteomes" id="UP000324611">
    <property type="component" value="Unassembled WGS sequence"/>
</dbReference>
<dbReference type="Gene3D" id="3.40.50.720">
    <property type="entry name" value="NAD(P)-binding Rossmann-like Domain"/>
    <property type="match status" value="1"/>
</dbReference>
<dbReference type="SUPFAM" id="SSF51735">
    <property type="entry name" value="NAD(P)-binding Rossmann-fold domains"/>
    <property type="match status" value="1"/>
</dbReference>
<dbReference type="GO" id="GO:0016491">
    <property type="term" value="F:oxidoreductase activity"/>
    <property type="evidence" value="ECO:0007669"/>
    <property type="project" value="UniProtKB-KW"/>
</dbReference>